<name>A0ACC2RM40_9FUNG</name>
<evidence type="ECO:0000313" key="2">
    <source>
        <dbReference type="Proteomes" id="UP001165960"/>
    </source>
</evidence>
<dbReference type="EMBL" id="QTSX02007120">
    <property type="protein sequence ID" value="KAJ9051178.1"/>
    <property type="molecule type" value="Genomic_DNA"/>
</dbReference>
<evidence type="ECO:0000313" key="1">
    <source>
        <dbReference type="EMBL" id="KAJ9051178.1"/>
    </source>
</evidence>
<gene>
    <name evidence="1" type="ORF">DSO57_1007019</name>
</gene>
<sequence>MTQGWDLNPAPKSLRASGPMNQGAACLCFPEVKPPQAEAKNDGPNGKVSQTKEISALNGGVIKVFNGCNKFQPLAS</sequence>
<proteinExistence type="predicted"/>
<protein>
    <submittedName>
        <fullName evidence="1">Uncharacterized protein</fullName>
    </submittedName>
</protein>
<dbReference type="Proteomes" id="UP001165960">
    <property type="component" value="Unassembled WGS sequence"/>
</dbReference>
<reference evidence="1" key="1">
    <citation type="submission" date="2022-04" db="EMBL/GenBank/DDBJ databases">
        <title>Genome of the entomopathogenic fungus Entomophthora muscae.</title>
        <authorList>
            <person name="Elya C."/>
            <person name="Lovett B.R."/>
            <person name="Lee E."/>
            <person name="Macias A.M."/>
            <person name="Hajek A.E."/>
            <person name="De Bivort B.L."/>
            <person name="Kasson M.T."/>
            <person name="De Fine Licht H.H."/>
            <person name="Stajich J.E."/>
        </authorList>
    </citation>
    <scope>NUCLEOTIDE SEQUENCE</scope>
    <source>
        <strain evidence="1">Berkeley</strain>
    </source>
</reference>
<keyword evidence="2" id="KW-1185">Reference proteome</keyword>
<accession>A0ACC2RM40</accession>
<comment type="caution">
    <text evidence="1">The sequence shown here is derived from an EMBL/GenBank/DDBJ whole genome shotgun (WGS) entry which is preliminary data.</text>
</comment>
<organism evidence="1 2">
    <name type="scientific">Entomophthora muscae</name>
    <dbReference type="NCBI Taxonomy" id="34485"/>
    <lineage>
        <taxon>Eukaryota</taxon>
        <taxon>Fungi</taxon>
        <taxon>Fungi incertae sedis</taxon>
        <taxon>Zoopagomycota</taxon>
        <taxon>Entomophthoromycotina</taxon>
        <taxon>Entomophthoromycetes</taxon>
        <taxon>Entomophthorales</taxon>
        <taxon>Entomophthoraceae</taxon>
        <taxon>Entomophthora</taxon>
    </lineage>
</organism>